<evidence type="ECO:0000256" key="1">
    <source>
        <dbReference type="ARBA" id="ARBA00022676"/>
    </source>
</evidence>
<comment type="caution">
    <text evidence="3">The sequence shown here is derived from an EMBL/GenBank/DDBJ whole genome shotgun (WGS) entry which is preliminary data.</text>
</comment>
<keyword evidence="1" id="KW-0328">Glycosyltransferase</keyword>
<dbReference type="AlphaFoldDB" id="A0A396SGX3"/>
<dbReference type="Proteomes" id="UP000265692">
    <property type="component" value="Unassembled WGS sequence"/>
</dbReference>
<dbReference type="NCBIfam" id="TIGR00696">
    <property type="entry name" value="wecG_tagA_cpsF"/>
    <property type="match status" value="1"/>
</dbReference>
<sequence length="257" mass="30111">MNKRFIEKELFLGTQLELVDRIVSNTQKKIKKAYYAINADCMLKYWSDEEYQKIINMPAHITYVDGMGIIFAQKFLKLPIARERIATTDLFPALVKHLQNHNSLLRIFLLGGKNDTAEIVIKNFGTKYPNVNFVGSHHGYFDKNEESNRVIQYINSLNVDILFVGFGNPIQEKWVNNYFDQLNVSTIITCGGLFDYYSNNVKRAPLILQKTGLEWFYRLLQEPKRLYKRYLFGNFNFIKNVFLIKLKSSQEKVMGDY</sequence>
<evidence type="ECO:0000313" key="4">
    <source>
        <dbReference type="Proteomes" id="UP000265692"/>
    </source>
</evidence>
<keyword evidence="2 3" id="KW-0808">Transferase</keyword>
<proteinExistence type="predicted"/>
<dbReference type="GO" id="GO:0016758">
    <property type="term" value="F:hexosyltransferase activity"/>
    <property type="evidence" value="ECO:0007669"/>
    <property type="project" value="TreeGrafter"/>
</dbReference>
<dbReference type="InterPro" id="IPR004629">
    <property type="entry name" value="WecG_TagA_CpsF"/>
</dbReference>
<dbReference type="EMBL" id="QWEI01000001">
    <property type="protein sequence ID" value="RHW39528.1"/>
    <property type="molecule type" value="Genomic_DNA"/>
</dbReference>
<keyword evidence="4" id="KW-1185">Reference proteome</keyword>
<name>A0A396SGX3_9BACL</name>
<evidence type="ECO:0000313" key="3">
    <source>
        <dbReference type="EMBL" id="RHW39528.1"/>
    </source>
</evidence>
<dbReference type="Pfam" id="PF03808">
    <property type="entry name" value="Glyco_tran_WecG"/>
    <property type="match status" value="1"/>
</dbReference>
<reference evidence="3 4" key="1">
    <citation type="submission" date="2018-08" db="EMBL/GenBank/DDBJ databases">
        <title>Lysinibacillus sp. YLB-03 draft genome sequence.</title>
        <authorList>
            <person name="Yu L."/>
        </authorList>
    </citation>
    <scope>NUCLEOTIDE SEQUENCE [LARGE SCALE GENOMIC DNA]</scope>
    <source>
        <strain evidence="3 4">YLB-03</strain>
    </source>
</reference>
<accession>A0A396SGX3</accession>
<dbReference type="PANTHER" id="PTHR34136">
    <property type="match status" value="1"/>
</dbReference>
<dbReference type="RefSeq" id="WP_118874540.1">
    <property type="nucleotide sequence ID" value="NZ_QWEI01000001.1"/>
</dbReference>
<gene>
    <name evidence="3" type="ORF">D1B33_01395</name>
</gene>
<evidence type="ECO:0000256" key="2">
    <source>
        <dbReference type="ARBA" id="ARBA00022679"/>
    </source>
</evidence>
<dbReference type="OrthoDB" id="9771846at2"/>
<dbReference type="CDD" id="cd06533">
    <property type="entry name" value="Glyco_transf_WecG_TagA"/>
    <property type="match status" value="1"/>
</dbReference>
<organism evidence="3 4">
    <name type="scientific">Ureibacillus yapensis</name>
    <dbReference type="NCBI Taxonomy" id="2304605"/>
    <lineage>
        <taxon>Bacteria</taxon>
        <taxon>Bacillati</taxon>
        <taxon>Bacillota</taxon>
        <taxon>Bacilli</taxon>
        <taxon>Bacillales</taxon>
        <taxon>Caryophanaceae</taxon>
        <taxon>Ureibacillus</taxon>
    </lineage>
</organism>
<protein>
    <submittedName>
        <fullName evidence="3">Glycosyltransferase</fullName>
    </submittedName>
</protein>
<dbReference type="PANTHER" id="PTHR34136:SF1">
    <property type="entry name" value="UDP-N-ACETYL-D-MANNOSAMINURONIC ACID TRANSFERASE"/>
    <property type="match status" value="1"/>
</dbReference>